<dbReference type="InterPro" id="IPR009387">
    <property type="entry name" value="HigB-2"/>
</dbReference>
<reference evidence="1 2" key="1">
    <citation type="submission" date="2020-01" db="EMBL/GenBank/DDBJ databases">
        <title>Novel species isolated from a subtropical stream in China.</title>
        <authorList>
            <person name="Lu H."/>
        </authorList>
    </citation>
    <scope>NUCLEOTIDE SEQUENCE [LARGE SCALE GENOMIC DNA]</scope>
    <source>
        <strain evidence="1 2">FT82W</strain>
    </source>
</reference>
<comment type="caution">
    <text evidence="1">The sequence shown here is derived from an EMBL/GenBank/DDBJ whole genome shotgun (WGS) entry which is preliminary data.</text>
</comment>
<protein>
    <submittedName>
        <fullName evidence="1">Type II toxin-antitoxin system RelE/ParE family toxin</fullName>
    </submittedName>
</protein>
<name>A0A845FWC2_9BURK</name>
<organism evidence="1 2">
    <name type="scientific">Duganella vulcania</name>
    <dbReference type="NCBI Taxonomy" id="2692166"/>
    <lineage>
        <taxon>Bacteria</taxon>
        <taxon>Pseudomonadati</taxon>
        <taxon>Pseudomonadota</taxon>
        <taxon>Betaproteobacteria</taxon>
        <taxon>Burkholderiales</taxon>
        <taxon>Oxalobacteraceae</taxon>
        <taxon>Telluria group</taxon>
        <taxon>Duganella</taxon>
    </lineage>
</organism>
<dbReference type="PIRSF" id="PIRSF039032">
    <property type="entry name" value="HigB-2"/>
    <property type="match status" value="1"/>
</dbReference>
<evidence type="ECO:0000313" key="2">
    <source>
        <dbReference type="Proteomes" id="UP000470302"/>
    </source>
</evidence>
<dbReference type="AlphaFoldDB" id="A0A845FWC2"/>
<evidence type="ECO:0000313" key="1">
    <source>
        <dbReference type="EMBL" id="MYM85831.1"/>
    </source>
</evidence>
<dbReference type="Proteomes" id="UP000470302">
    <property type="component" value="Unassembled WGS sequence"/>
</dbReference>
<sequence>MFTIVELPDFQRLWPRYWSEDEYFAFTSFIAANPNAGTLIPNSGGVRKVRWTRTGSGKSGGVRVIYFTRTAVGKIVLLTIYAKATTANLTAAQLKELRNDYEKIIASKR</sequence>
<dbReference type="RefSeq" id="WP_161095159.1">
    <property type="nucleotide sequence ID" value="NZ_WWCW01000002.1"/>
</dbReference>
<dbReference type="Pfam" id="PF06296">
    <property type="entry name" value="RelE"/>
    <property type="match status" value="1"/>
</dbReference>
<proteinExistence type="predicted"/>
<accession>A0A845FWC2</accession>
<gene>
    <name evidence="1" type="ORF">GTP91_01415</name>
</gene>
<dbReference type="EMBL" id="WWCW01000002">
    <property type="protein sequence ID" value="MYM85831.1"/>
    <property type="molecule type" value="Genomic_DNA"/>
</dbReference>